<dbReference type="InterPro" id="IPR046342">
    <property type="entry name" value="CBS_dom_sf"/>
</dbReference>
<accession>A0A4Q0YSX4</accession>
<name>A0A4Q0YSX4_9GAMM</name>
<gene>
    <name evidence="3" type="ORF">CS022_10855</name>
</gene>
<dbReference type="Pfam" id="PF00571">
    <property type="entry name" value="CBS"/>
    <property type="match status" value="1"/>
</dbReference>
<evidence type="ECO:0000256" key="1">
    <source>
        <dbReference type="PROSITE-ProRule" id="PRU00703"/>
    </source>
</evidence>
<evidence type="ECO:0000313" key="3">
    <source>
        <dbReference type="EMBL" id="RXJ73234.1"/>
    </source>
</evidence>
<sequence length="96" mass="10648">MERGLYHQPGGEFLGTYRPIFAQNQSIEGALHLPNLIFASSTSLWEAMESLEGFVGDAVPVIDDDKKLVAVVTEADIITAYMDIIHQIQQEERASI</sequence>
<feature type="domain" description="CBS" evidence="2">
    <location>
        <begin position="30"/>
        <end position="88"/>
    </location>
</feature>
<organism evidence="3 4">
    <name type="scientific">Veronia nyctiphanis</name>
    <dbReference type="NCBI Taxonomy" id="1278244"/>
    <lineage>
        <taxon>Bacteria</taxon>
        <taxon>Pseudomonadati</taxon>
        <taxon>Pseudomonadota</taxon>
        <taxon>Gammaproteobacteria</taxon>
        <taxon>Vibrionales</taxon>
        <taxon>Vibrionaceae</taxon>
        <taxon>Veronia</taxon>
    </lineage>
</organism>
<evidence type="ECO:0000313" key="4">
    <source>
        <dbReference type="Proteomes" id="UP000290287"/>
    </source>
</evidence>
<comment type="caution">
    <text evidence="3">The sequence shown here is derived from an EMBL/GenBank/DDBJ whole genome shotgun (WGS) entry which is preliminary data.</text>
</comment>
<dbReference type="EMBL" id="PEIB01000011">
    <property type="protein sequence ID" value="RXJ73234.1"/>
    <property type="molecule type" value="Genomic_DNA"/>
</dbReference>
<protein>
    <recommendedName>
        <fullName evidence="2">CBS domain-containing protein</fullName>
    </recommendedName>
</protein>
<reference evidence="3 4" key="1">
    <citation type="submission" date="2017-10" db="EMBL/GenBank/DDBJ databases">
        <title>Nyctiphanis sp. nov., isolated from the stomach of the euphausiid Nyctiphanes simplex (Hansen, 1911) in the Gulf of California.</title>
        <authorList>
            <person name="Gomez-Gil B."/>
            <person name="Aguilar-Mendez M."/>
            <person name="Lopez-Cortes A."/>
            <person name="Gomez-Gutierrez J."/>
            <person name="Roque A."/>
            <person name="Lang E."/>
            <person name="Gonzalez-Castillo A."/>
        </authorList>
    </citation>
    <scope>NUCLEOTIDE SEQUENCE [LARGE SCALE GENOMIC DNA]</scope>
    <source>
        <strain evidence="3 4">CAIM 600</strain>
    </source>
</reference>
<dbReference type="Proteomes" id="UP000290287">
    <property type="component" value="Unassembled WGS sequence"/>
</dbReference>
<keyword evidence="4" id="KW-1185">Reference proteome</keyword>
<dbReference type="InterPro" id="IPR000644">
    <property type="entry name" value="CBS_dom"/>
</dbReference>
<dbReference type="RefSeq" id="WP_129122284.1">
    <property type="nucleotide sequence ID" value="NZ_PEIB01000011.1"/>
</dbReference>
<dbReference type="Gene3D" id="3.10.580.10">
    <property type="entry name" value="CBS-domain"/>
    <property type="match status" value="1"/>
</dbReference>
<dbReference type="SUPFAM" id="SSF54631">
    <property type="entry name" value="CBS-domain pair"/>
    <property type="match status" value="1"/>
</dbReference>
<evidence type="ECO:0000259" key="2">
    <source>
        <dbReference type="PROSITE" id="PS51371"/>
    </source>
</evidence>
<dbReference type="PROSITE" id="PS51371">
    <property type="entry name" value="CBS"/>
    <property type="match status" value="1"/>
</dbReference>
<keyword evidence="1" id="KW-0129">CBS domain</keyword>
<proteinExistence type="predicted"/>
<dbReference type="AlphaFoldDB" id="A0A4Q0YSX4"/>